<keyword evidence="1" id="KW-1133">Transmembrane helix</keyword>
<feature type="transmembrane region" description="Helical" evidence="1">
    <location>
        <begin position="147"/>
        <end position="176"/>
    </location>
</feature>
<evidence type="ECO:0000313" key="2">
    <source>
        <dbReference type="EMBL" id="MBO0931774.1"/>
    </source>
</evidence>
<evidence type="ECO:0000313" key="3">
    <source>
        <dbReference type="Proteomes" id="UP000664795"/>
    </source>
</evidence>
<organism evidence="2 3">
    <name type="scientific">Fibrella aquatilis</name>
    <dbReference type="NCBI Taxonomy" id="2817059"/>
    <lineage>
        <taxon>Bacteria</taxon>
        <taxon>Pseudomonadati</taxon>
        <taxon>Bacteroidota</taxon>
        <taxon>Cytophagia</taxon>
        <taxon>Cytophagales</taxon>
        <taxon>Spirosomataceae</taxon>
        <taxon>Fibrella</taxon>
    </lineage>
</organism>
<proteinExistence type="predicted"/>
<dbReference type="RefSeq" id="WP_207335736.1">
    <property type="nucleotide sequence ID" value="NZ_JAFMYU010000008.1"/>
</dbReference>
<keyword evidence="3" id="KW-1185">Reference proteome</keyword>
<dbReference type="AlphaFoldDB" id="A0A939G475"/>
<dbReference type="Proteomes" id="UP000664795">
    <property type="component" value="Unassembled WGS sequence"/>
</dbReference>
<feature type="transmembrane region" description="Helical" evidence="1">
    <location>
        <begin position="259"/>
        <end position="278"/>
    </location>
</feature>
<keyword evidence="1" id="KW-0812">Transmembrane</keyword>
<feature type="transmembrane region" description="Helical" evidence="1">
    <location>
        <begin position="188"/>
        <end position="209"/>
    </location>
</feature>
<name>A0A939G475_9BACT</name>
<accession>A0A939G475</accession>
<reference evidence="2 3" key="1">
    <citation type="submission" date="2021-03" db="EMBL/GenBank/DDBJ databases">
        <title>Fibrella sp. HMF5036 genome sequencing and assembly.</title>
        <authorList>
            <person name="Kang H."/>
            <person name="Kim H."/>
            <person name="Bae S."/>
            <person name="Joh K."/>
        </authorList>
    </citation>
    <scope>NUCLEOTIDE SEQUENCE [LARGE SCALE GENOMIC DNA]</scope>
    <source>
        <strain evidence="2 3">HMF5036</strain>
    </source>
</reference>
<comment type="caution">
    <text evidence="2">The sequence shown here is derived from an EMBL/GenBank/DDBJ whole genome shotgun (WGS) entry which is preliminary data.</text>
</comment>
<keyword evidence="1" id="KW-0472">Membrane</keyword>
<gene>
    <name evidence="2" type="ORF">J2I48_12260</name>
</gene>
<feature type="transmembrane region" description="Helical" evidence="1">
    <location>
        <begin position="230"/>
        <end position="253"/>
    </location>
</feature>
<feature type="transmembrane region" description="Helical" evidence="1">
    <location>
        <begin position="82"/>
        <end position="107"/>
    </location>
</feature>
<protein>
    <submittedName>
        <fullName evidence="2">Uncharacterized protein</fullName>
    </submittedName>
</protein>
<dbReference type="EMBL" id="JAFMYU010000008">
    <property type="protein sequence ID" value="MBO0931774.1"/>
    <property type="molecule type" value="Genomic_DNA"/>
</dbReference>
<sequence length="454" mass="52005">MNSITPTPLEPHEQDKLRELTAQSWNLELAISGVAMFAILQLPDLLDSAFSYLQHNFTLSTEGLANLLPPLAYSMIRTALNILFVAFLVNFVMRAFWVGMVGLLAVYPSGIHYDRIPFSTPHAQQKMAEEFGPLDRYILWLDKRCNIVFALAFQFVFFLIVVSQLYVLTLVVYLVIKPNVPADVWHYIKIGMGALVVVAYTALIVLSLKKVKETPAGIRWHYQLTKATQLAMKIIMVGMFRHSTFVTNTFYSHIPQQRFARTALIFMTVFMVCFFIEYTSDMARNDRRTSFFNSRHLYSAREDSLFVNPNAYDNQRSEDEYIDVASIQADVIREPYLRLFIAYPKSLDTLLTRLAPEPAWPDSLSNPERRHQRAGWMNRQINGLIRLTVNDSVINHPRLLFAQAGTVQQRGWQTVLVPGNLVTGRNLLRVGINRPGKPTPEDLIAIPFWYVPEP</sequence>
<evidence type="ECO:0000256" key="1">
    <source>
        <dbReference type="SAM" id="Phobius"/>
    </source>
</evidence>